<dbReference type="InterPro" id="IPR000845">
    <property type="entry name" value="Nucleoside_phosphorylase_d"/>
</dbReference>
<evidence type="ECO:0000313" key="3">
    <source>
        <dbReference type="Proteomes" id="UP000186940"/>
    </source>
</evidence>
<dbReference type="EMBL" id="LYOS01000004">
    <property type="protein sequence ID" value="OFV67587.1"/>
    <property type="molecule type" value="Genomic_DNA"/>
</dbReference>
<name>A0A1F2P877_9EURY</name>
<dbReference type="CDD" id="cd17766">
    <property type="entry name" value="futalosine_nucleosidase_MqnB"/>
    <property type="match status" value="1"/>
</dbReference>
<dbReference type="NCBIfam" id="TIGR03664">
    <property type="entry name" value="fut_nucase"/>
    <property type="match status" value="1"/>
</dbReference>
<dbReference type="Gene3D" id="3.40.50.1580">
    <property type="entry name" value="Nucleoside phosphorylase domain"/>
    <property type="match status" value="1"/>
</dbReference>
<feature type="domain" description="Nucleoside phosphorylase" evidence="1">
    <location>
        <begin position="29"/>
        <end position="238"/>
    </location>
</feature>
<dbReference type="GO" id="GO:0005829">
    <property type="term" value="C:cytosol"/>
    <property type="evidence" value="ECO:0007669"/>
    <property type="project" value="TreeGrafter"/>
</dbReference>
<sequence>MTYILLSPTIFEVTHLLPELGVTDRRSLGVLDLHCGKIGKKRVVAAISGVGKVNTAYALTLLFEAYPETETVILSGCGGAYSGSGGAIGDVMIATEEIYADEGVLIEEGWLSMEDIGIPLLEKGDKHYFNNFVMKEEVLERVRSITDEIHHPEIIYGRFLTISTCSGSSKRGSRLYERFGAICENMEGAAAAHIAAIYDVDLIEVRGVSNLVEDRVFENWDIRAAVKNCSEVVLAILREL</sequence>
<accession>A0A1F2P877</accession>
<dbReference type="GO" id="GO:0009116">
    <property type="term" value="P:nucleoside metabolic process"/>
    <property type="evidence" value="ECO:0007669"/>
    <property type="project" value="InterPro"/>
</dbReference>
<dbReference type="GO" id="GO:0008782">
    <property type="term" value="F:adenosylhomocysteine nucleosidase activity"/>
    <property type="evidence" value="ECO:0007669"/>
    <property type="project" value="TreeGrafter"/>
</dbReference>
<dbReference type="GO" id="GO:0008930">
    <property type="term" value="F:methylthioadenosine nucleosidase activity"/>
    <property type="evidence" value="ECO:0007669"/>
    <property type="project" value="TreeGrafter"/>
</dbReference>
<protein>
    <submittedName>
        <fullName evidence="2">Purine phosphorylase family 1</fullName>
    </submittedName>
</protein>
<comment type="caution">
    <text evidence="2">The sequence shown here is derived from an EMBL/GenBank/DDBJ whole genome shotgun (WGS) entry which is preliminary data.</text>
</comment>
<evidence type="ECO:0000259" key="1">
    <source>
        <dbReference type="Pfam" id="PF01048"/>
    </source>
</evidence>
<dbReference type="PANTHER" id="PTHR46832">
    <property type="entry name" value="5'-METHYLTHIOADENOSINE/S-ADENOSYLHOMOCYSTEINE NUCLEOSIDASE"/>
    <property type="match status" value="1"/>
</dbReference>
<dbReference type="PATRIC" id="fig|1838285.3.peg.1528"/>
<dbReference type="Pfam" id="PF01048">
    <property type="entry name" value="PNP_UDP_1"/>
    <property type="match status" value="1"/>
</dbReference>
<gene>
    <name evidence="2" type="ORF">SCAL_001505</name>
</gene>
<dbReference type="STRING" id="1838285.SCAL_001505"/>
<dbReference type="InterPro" id="IPR019963">
    <property type="entry name" value="FL_hydrolase_MqnB"/>
</dbReference>
<dbReference type="HAMAP" id="MF_00991">
    <property type="entry name" value="MqnB"/>
    <property type="match status" value="1"/>
</dbReference>
<keyword evidence="3" id="KW-1185">Reference proteome</keyword>
<reference evidence="2" key="1">
    <citation type="submission" date="2016-05" db="EMBL/GenBank/DDBJ databases">
        <title>Microbial consortia oxidize butane by reversing methanogenesis.</title>
        <authorList>
            <person name="Laso-Perez R."/>
            <person name="Richter M."/>
            <person name="Wegener G."/>
            <person name="Musat F."/>
        </authorList>
    </citation>
    <scope>NUCLEOTIDE SEQUENCE [LARGE SCALE GENOMIC DNA]</scope>
    <source>
        <strain evidence="2">BOX2</strain>
    </source>
</reference>
<dbReference type="GO" id="GO:0019284">
    <property type="term" value="P:L-methionine salvage from S-adenosylmethionine"/>
    <property type="evidence" value="ECO:0007669"/>
    <property type="project" value="TreeGrafter"/>
</dbReference>
<dbReference type="PANTHER" id="PTHR46832:SF2">
    <property type="entry name" value="FUTALOSINE HYDROLASE"/>
    <property type="match status" value="1"/>
</dbReference>
<dbReference type="SUPFAM" id="SSF53167">
    <property type="entry name" value="Purine and uridine phosphorylases"/>
    <property type="match status" value="1"/>
</dbReference>
<dbReference type="AlphaFoldDB" id="A0A1F2P877"/>
<evidence type="ECO:0000313" key="2">
    <source>
        <dbReference type="EMBL" id="OFV67587.1"/>
    </source>
</evidence>
<dbReference type="InterPro" id="IPR035994">
    <property type="entry name" value="Nucleoside_phosphorylase_sf"/>
</dbReference>
<proteinExistence type="inferred from homology"/>
<dbReference type="Proteomes" id="UP000186940">
    <property type="component" value="Unassembled WGS sequence"/>
</dbReference>
<organism evidence="2 3">
    <name type="scientific">Candidatus Syntropharchaeum caldarium</name>
    <dbReference type="NCBI Taxonomy" id="1838285"/>
    <lineage>
        <taxon>Archaea</taxon>
        <taxon>Methanobacteriati</taxon>
        <taxon>Methanobacteriota</taxon>
        <taxon>Stenosarchaea group</taxon>
        <taxon>Methanomicrobia</taxon>
        <taxon>Methanosarcinales</taxon>
        <taxon>ANME-2 cluster</taxon>
        <taxon>Candidatus Syntropharchaeum</taxon>
    </lineage>
</organism>
<dbReference type="GO" id="GO:0009234">
    <property type="term" value="P:menaquinone biosynthetic process"/>
    <property type="evidence" value="ECO:0007669"/>
    <property type="project" value="InterPro"/>
</dbReference>